<proteinExistence type="predicted"/>
<organism evidence="2 3">
    <name type="scientific">Fusarium torulosum</name>
    <dbReference type="NCBI Taxonomy" id="33205"/>
    <lineage>
        <taxon>Eukaryota</taxon>
        <taxon>Fungi</taxon>
        <taxon>Dikarya</taxon>
        <taxon>Ascomycota</taxon>
        <taxon>Pezizomycotina</taxon>
        <taxon>Sordariomycetes</taxon>
        <taxon>Hypocreomycetidae</taxon>
        <taxon>Hypocreales</taxon>
        <taxon>Nectriaceae</taxon>
        <taxon>Fusarium</taxon>
    </lineage>
</organism>
<protein>
    <recommendedName>
        <fullName evidence="4">CCHC-type domain-containing protein</fullName>
    </recommendedName>
</protein>
<reference evidence="2" key="1">
    <citation type="submission" date="2018-03" db="EMBL/GenBank/DDBJ databases">
        <authorList>
            <person name="Guldener U."/>
        </authorList>
    </citation>
    <scope>NUCLEOTIDE SEQUENCE</scope>
</reference>
<keyword evidence="3" id="KW-1185">Reference proteome</keyword>
<dbReference type="EMBL" id="ONZP01000309">
    <property type="protein sequence ID" value="SPJ80301.1"/>
    <property type="molecule type" value="Genomic_DNA"/>
</dbReference>
<accession>A0AAE8SKF3</accession>
<feature type="region of interest" description="Disordered" evidence="1">
    <location>
        <begin position="1"/>
        <end position="39"/>
    </location>
</feature>
<evidence type="ECO:0000313" key="2">
    <source>
        <dbReference type="EMBL" id="SPJ80301.1"/>
    </source>
</evidence>
<dbReference type="SUPFAM" id="SSF57756">
    <property type="entry name" value="Retrovirus zinc finger-like domains"/>
    <property type="match status" value="1"/>
</dbReference>
<name>A0AAE8SKF3_9HYPO</name>
<dbReference type="GO" id="GO:0003676">
    <property type="term" value="F:nucleic acid binding"/>
    <property type="evidence" value="ECO:0007669"/>
    <property type="project" value="InterPro"/>
</dbReference>
<dbReference type="GO" id="GO:0008270">
    <property type="term" value="F:zinc ion binding"/>
    <property type="evidence" value="ECO:0007669"/>
    <property type="project" value="InterPro"/>
</dbReference>
<evidence type="ECO:0000256" key="1">
    <source>
        <dbReference type="SAM" id="MobiDB-lite"/>
    </source>
</evidence>
<evidence type="ECO:0000313" key="3">
    <source>
        <dbReference type="Proteomes" id="UP001187734"/>
    </source>
</evidence>
<dbReference type="AlphaFoldDB" id="A0AAE8SKF3"/>
<sequence>MPEERHTDPFPVWPRDGGTIDRPFGLPGGGEPPSGVHPVRPFQVHDPTQEEEERMWDIYESLHPSARCANCHREGHTVAECIIPRWDGSVYGCVFCNTVRHDTSSCQFLPPDEDGRIDVIVRGRANMPPLSKIAWYRIYGIYVNNNPDIPVEEAFPWTTTFGQETLRDANLGIQAVDAMETGLTFLRPVDPRTSSWDRVQETFAYVLRRDKKYYDMLVAMKDWLKDEERIDDI</sequence>
<dbReference type="Proteomes" id="UP001187734">
    <property type="component" value="Unassembled WGS sequence"/>
</dbReference>
<comment type="caution">
    <text evidence="2">The sequence shown here is derived from an EMBL/GenBank/DDBJ whole genome shotgun (WGS) entry which is preliminary data.</text>
</comment>
<gene>
    <name evidence="2" type="ORF">FTOL_08693</name>
</gene>
<evidence type="ECO:0008006" key="4">
    <source>
        <dbReference type="Google" id="ProtNLM"/>
    </source>
</evidence>
<dbReference type="InterPro" id="IPR036875">
    <property type="entry name" value="Znf_CCHC_sf"/>
</dbReference>